<reference evidence="4 5" key="2">
    <citation type="submission" date="2009-01" db="EMBL/GenBank/DDBJ databases">
        <title>Draft genome sequence of Bacteroides cellulosilyticus (DSM 14838).</title>
        <authorList>
            <person name="Sudarsanam P."/>
            <person name="Ley R."/>
            <person name="Guruge J."/>
            <person name="Turnbaugh P.J."/>
            <person name="Mahowald M."/>
            <person name="Liep D."/>
            <person name="Gordon J."/>
        </authorList>
    </citation>
    <scope>NUCLEOTIDE SEQUENCE [LARGE SCALE GENOMIC DNA]</scope>
    <source>
        <strain evidence="4 5">DSM 14838</strain>
    </source>
</reference>
<dbReference type="PROSITE" id="PS50110">
    <property type="entry name" value="RESPONSE_REGULATORY"/>
    <property type="match status" value="1"/>
</dbReference>
<comment type="caution">
    <text evidence="4">The sequence shown here is derived from an EMBL/GenBank/DDBJ whole genome shotgun (WGS) entry which is preliminary data.</text>
</comment>
<dbReference type="RefSeq" id="WP_007211372.1">
    <property type="nucleotide sequence ID" value="NZ_EQ973490.1"/>
</dbReference>
<evidence type="ECO:0000256" key="2">
    <source>
        <dbReference type="PROSITE-ProRule" id="PRU00169"/>
    </source>
</evidence>
<dbReference type="Proteomes" id="UP000003711">
    <property type="component" value="Unassembled WGS sequence"/>
</dbReference>
<dbReference type="AlphaFoldDB" id="E2NCJ0"/>
<dbReference type="EMBL" id="ACCH01000156">
    <property type="protein sequence ID" value="EEF90360.1"/>
    <property type="molecule type" value="Genomic_DNA"/>
</dbReference>
<gene>
    <name evidence="4" type="ORF">BACCELL_01998</name>
</gene>
<dbReference type="InterPro" id="IPR001789">
    <property type="entry name" value="Sig_transdc_resp-reg_receiver"/>
</dbReference>
<dbReference type="InterPro" id="IPR050595">
    <property type="entry name" value="Bact_response_regulator"/>
</dbReference>
<protein>
    <recommendedName>
        <fullName evidence="3">Response regulatory domain-containing protein</fullName>
    </recommendedName>
</protein>
<dbReference type="Pfam" id="PF00072">
    <property type="entry name" value="Response_reg"/>
    <property type="match status" value="1"/>
</dbReference>
<dbReference type="PANTHER" id="PTHR44591:SF3">
    <property type="entry name" value="RESPONSE REGULATORY DOMAIN-CONTAINING PROTEIN"/>
    <property type="match status" value="1"/>
</dbReference>
<dbReference type="PANTHER" id="PTHR44591">
    <property type="entry name" value="STRESS RESPONSE REGULATOR PROTEIN 1"/>
    <property type="match status" value="1"/>
</dbReference>
<feature type="modified residue" description="4-aspartylphosphate" evidence="2">
    <location>
        <position position="56"/>
    </location>
</feature>
<reference evidence="4 5" key="1">
    <citation type="submission" date="2008-12" db="EMBL/GenBank/DDBJ databases">
        <authorList>
            <person name="Fulton L."/>
            <person name="Clifton S."/>
            <person name="Fulton B."/>
            <person name="Xu J."/>
            <person name="Minx P."/>
            <person name="Pepin K.H."/>
            <person name="Johnson M."/>
            <person name="Bhonagiri V."/>
            <person name="Nash W.E."/>
            <person name="Mardis E.R."/>
            <person name="Wilson R.K."/>
        </authorList>
    </citation>
    <scope>NUCLEOTIDE SEQUENCE [LARGE SCALE GENOMIC DNA]</scope>
    <source>
        <strain evidence="4 5">DSM 14838</strain>
    </source>
</reference>
<evidence type="ECO:0000259" key="3">
    <source>
        <dbReference type="PROSITE" id="PS50110"/>
    </source>
</evidence>
<feature type="domain" description="Response regulatory" evidence="3">
    <location>
        <begin position="5"/>
        <end position="69"/>
    </location>
</feature>
<dbReference type="Gene3D" id="3.40.50.2300">
    <property type="match status" value="1"/>
</dbReference>
<evidence type="ECO:0000313" key="5">
    <source>
        <dbReference type="Proteomes" id="UP000003711"/>
    </source>
</evidence>
<dbReference type="HOGENOM" id="CLU_2781620_0_0_10"/>
<dbReference type="InterPro" id="IPR011006">
    <property type="entry name" value="CheY-like_superfamily"/>
</dbReference>
<proteinExistence type="predicted"/>
<name>E2NCJ0_9BACE</name>
<dbReference type="GO" id="GO:0000160">
    <property type="term" value="P:phosphorelay signal transduction system"/>
    <property type="evidence" value="ECO:0007669"/>
    <property type="project" value="InterPro"/>
</dbReference>
<evidence type="ECO:0000313" key="4">
    <source>
        <dbReference type="EMBL" id="EEF90360.1"/>
    </source>
</evidence>
<feature type="non-terminal residue" evidence="4">
    <location>
        <position position="69"/>
    </location>
</feature>
<keyword evidence="1 2" id="KW-0597">Phosphoprotein</keyword>
<evidence type="ECO:0000256" key="1">
    <source>
        <dbReference type="ARBA" id="ARBA00022553"/>
    </source>
</evidence>
<dbReference type="SUPFAM" id="SSF52172">
    <property type="entry name" value="CheY-like"/>
    <property type="match status" value="1"/>
</dbReference>
<sequence>MDTIKLLLVEDDPSLRYIVQSGLEDIIEGYEVLAAANGEEGLAMWREHRPDVILSDIEMPIMDGYEMVK</sequence>
<organism evidence="4 5">
    <name type="scientific">Bacteroides cellulosilyticus DSM 14838</name>
    <dbReference type="NCBI Taxonomy" id="537012"/>
    <lineage>
        <taxon>Bacteria</taxon>
        <taxon>Pseudomonadati</taxon>
        <taxon>Bacteroidota</taxon>
        <taxon>Bacteroidia</taxon>
        <taxon>Bacteroidales</taxon>
        <taxon>Bacteroidaceae</taxon>
        <taxon>Bacteroides</taxon>
    </lineage>
</organism>
<accession>E2NCJ0</accession>